<name>A0A1G9ZIB7_9BACT</name>
<dbReference type="PANTHER" id="PTHR42755">
    <property type="entry name" value="3-DEOXY-MANNO-OCTULOSONATE CYTIDYLYLTRANSFERASE"/>
    <property type="match status" value="1"/>
</dbReference>
<evidence type="ECO:0000256" key="6">
    <source>
        <dbReference type="ARBA" id="ARBA00049183"/>
    </source>
</evidence>
<dbReference type="InterPro" id="IPR038107">
    <property type="entry name" value="Glycos_transf_N_sf"/>
</dbReference>
<keyword evidence="9" id="KW-0448">Lipopolysaccharide biosynthesis</keyword>
<keyword evidence="12" id="KW-1185">Reference proteome</keyword>
<dbReference type="OrthoDB" id="9789797at2"/>
<comment type="pathway">
    <text evidence="1 9">Bacterial outer membrane biogenesis; LPS core biosynthesis.</text>
</comment>
<evidence type="ECO:0000313" key="11">
    <source>
        <dbReference type="EMBL" id="SDN20771.1"/>
    </source>
</evidence>
<evidence type="ECO:0000256" key="3">
    <source>
        <dbReference type="ARBA" id="ARBA00019077"/>
    </source>
</evidence>
<dbReference type="RefSeq" id="WP_159427656.1">
    <property type="nucleotide sequence ID" value="NZ_FNIN01000001.1"/>
</dbReference>
<comment type="catalytic activity">
    <reaction evidence="6 9">
        <text>lipid IVA (E. coli) + CMP-3-deoxy-beta-D-manno-octulosonate = alpha-Kdo-(2-&gt;6)-lipid IVA (E. coli) + CMP + H(+)</text>
        <dbReference type="Rhea" id="RHEA:28066"/>
        <dbReference type="ChEBI" id="CHEBI:15378"/>
        <dbReference type="ChEBI" id="CHEBI:58603"/>
        <dbReference type="ChEBI" id="CHEBI:60364"/>
        <dbReference type="ChEBI" id="CHEBI:60377"/>
        <dbReference type="ChEBI" id="CHEBI:85987"/>
        <dbReference type="EC" id="2.4.99.12"/>
    </reaction>
</comment>
<dbReference type="UniPathway" id="UPA00958"/>
<evidence type="ECO:0000256" key="7">
    <source>
        <dbReference type="PIRSR" id="PIRSR639901-1"/>
    </source>
</evidence>
<feature type="site" description="Transition state stabilizer" evidence="8">
    <location>
        <position position="206"/>
    </location>
</feature>
<dbReference type="GO" id="GO:0005886">
    <property type="term" value="C:plasma membrane"/>
    <property type="evidence" value="ECO:0007669"/>
    <property type="project" value="UniProtKB-SubCell"/>
</dbReference>
<proteinExistence type="inferred from homology"/>
<gene>
    <name evidence="11" type="ORF">SAMN04488516_10129</name>
</gene>
<accession>A0A1G9ZIB7</accession>
<dbReference type="Gene3D" id="3.40.50.11720">
    <property type="entry name" value="3-Deoxy-D-manno-octulosonic-acid transferase, N-terminal domain"/>
    <property type="match status" value="1"/>
</dbReference>
<feature type="transmembrane region" description="Helical" evidence="9">
    <location>
        <begin position="16"/>
        <end position="37"/>
    </location>
</feature>
<evidence type="ECO:0000259" key="10">
    <source>
        <dbReference type="Pfam" id="PF04413"/>
    </source>
</evidence>
<keyword evidence="9" id="KW-0812">Transmembrane</keyword>
<dbReference type="InterPro" id="IPR039901">
    <property type="entry name" value="Kdotransferase"/>
</dbReference>
<reference evidence="11 12" key="1">
    <citation type="submission" date="2016-10" db="EMBL/GenBank/DDBJ databases">
        <authorList>
            <person name="de Groot N.N."/>
        </authorList>
    </citation>
    <scope>NUCLEOTIDE SEQUENCE [LARGE SCALE GENOMIC DNA]</scope>
    <source>
        <strain evidence="11 12">DSM 15269</strain>
    </source>
</reference>
<comment type="function">
    <text evidence="9">Involved in lipopolysaccharide (LPS) biosynthesis. Catalyzes the transfer of 3-deoxy-D-manno-octulosonate (Kdo) residue(s) from CMP-Kdo to lipid IV(A), the tetraacyldisaccharide-1,4'-bisphosphate precursor of lipid A.</text>
</comment>
<dbReference type="Proteomes" id="UP000199602">
    <property type="component" value="Unassembled WGS sequence"/>
</dbReference>
<dbReference type="Gene3D" id="3.40.50.2000">
    <property type="entry name" value="Glycogen Phosphorylase B"/>
    <property type="match status" value="1"/>
</dbReference>
<dbReference type="InterPro" id="IPR007507">
    <property type="entry name" value="Glycos_transf_N"/>
</dbReference>
<evidence type="ECO:0000256" key="9">
    <source>
        <dbReference type="RuleBase" id="RU365103"/>
    </source>
</evidence>
<evidence type="ECO:0000313" key="12">
    <source>
        <dbReference type="Proteomes" id="UP000199602"/>
    </source>
</evidence>
<dbReference type="Pfam" id="PF04413">
    <property type="entry name" value="Glycos_transf_N"/>
    <property type="match status" value="1"/>
</dbReference>
<dbReference type="GO" id="GO:0009245">
    <property type="term" value="P:lipid A biosynthetic process"/>
    <property type="evidence" value="ECO:0007669"/>
    <property type="project" value="TreeGrafter"/>
</dbReference>
<comment type="subcellular location">
    <subcellularLocation>
        <location evidence="9">Cell membrane</location>
    </subcellularLocation>
</comment>
<comment type="similarity">
    <text evidence="9">Belongs to the glycosyltransferase group 1 family.</text>
</comment>
<dbReference type="PANTHER" id="PTHR42755:SF1">
    <property type="entry name" value="3-DEOXY-D-MANNO-OCTULOSONIC ACID TRANSFERASE, MITOCHONDRIAL-RELATED"/>
    <property type="match status" value="1"/>
</dbReference>
<dbReference type="EC" id="2.4.99.12" evidence="2 9"/>
<keyword evidence="9" id="KW-1003">Cell membrane</keyword>
<feature type="domain" description="3-deoxy-D-manno-octulosonic-acid transferase N-terminal" evidence="10">
    <location>
        <begin position="43"/>
        <end position="208"/>
    </location>
</feature>
<evidence type="ECO:0000256" key="4">
    <source>
        <dbReference type="ARBA" id="ARBA00022679"/>
    </source>
</evidence>
<protein>
    <recommendedName>
        <fullName evidence="3 9">3-deoxy-D-manno-octulosonic acid transferase</fullName>
        <shortName evidence="9">Kdo transferase</shortName>
        <ecNumber evidence="2 9">2.4.99.12</ecNumber>
    </recommendedName>
    <alternativeName>
        <fullName evidence="5 9">Lipid IV(A) 3-deoxy-D-manno-octulosonic acid transferase</fullName>
    </alternativeName>
</protein>
<feature type="site" description="Transition state stabilizer" evidence="8">
    <location>
        <position position="133"/>
    </location>
</feature>
<evidence type="ECO:0000256" key="8">
    <source>
        <dbReference type="PIRSR" id="PIRSR639901-2"/>
    </source>
</evidence>
<sequence length="422" mass="48585">MKKINKLTSNKTFKNSFFLSCYNLLWFPLLFTTPFIPKIKTGLKQRLSLIPFPKADILIQAASVGEAYLAILLAKKIQKINPSIKILVSTHTAQGIEVLKKANIKTVFFPFDFLPLIKKFLNNVAPKITIVLETEIWPNFYFECKKKNIPLIIINGRMSRKTFTHYLILKNFISPPDAILAISEDDAKRFKFIFQDSEVKIMPNLKFENINPKGPIPYIKNPLNSIISPNLKLIVFGSIRLAEQDDILWVIKHYKNKHPKTAFTIFPRHLNRINDLEKKLKKMNLPYTLRSKLKNKIKPGSIVLWDKIGELVFTYALAQKAFVGGSLAPYGGQNFLEPLSQGIKPIIGPYWTNFTWVGEEVFNLNLAKKVKNKQELLTCLENSSHFNRNEIFQKFTTYLKTKKGGLNFAINYINSILRIYPC</sequence>
<organism evidence="11 12">
    <name type="scientific">Desulfonauticus submarinus</name>
    <dbReference type="NCBI Taxonomy" id="206665"/>
    <lineage>
        <taxon>Bacteria</taxon>
        <taxon>Pseudomonadati</taxon>
        <taxon>Thermodesulfobacteriota</taxon>
        <taxon>Desulfovibrionia</taxon>
        <taxon>Desulfovibrionales</taxon>
        <taxon>Desulfonauticaceae</taxon>
        <taxon>Desulfonauticus</taxon>
    </lineage>
</organism>
<dbReference type="EMBL" id="FNIN01000001">
    <property type="protein sequence ID" value="SDN20771.1"/>
    <property type="molecule type" value="Genomic_DNA"/>
</dbReference>
<keyword evidence="4 9" id="KW-0808">Transferase</keyword>
<dbReference type="STRING" id="206665.SAMN04488516_10129"/>
<evidence type="ECO:0000256" key="5">
    <source>
        <dbReference type="ARBA" id="ARBA00031445"/>
    </source>
</evidence>
<keyword evidence="9" id="KW-1133">Transmembrane helix</keyword>
<dbReference type="GO" id="GO:0009244">
    <property type="term" value="P:lipopolysaccharide core region biosynthetic process"/>
    <property type="evidence" value="ECO:0007669"/>
    <property type="project" value="UniProtKB-UniRule"/>
</dbReference>
<evidence type="ECO:0000256" key="2">
    <source>
        <dbReference type="ARBA" id="ARBA00012621"/>
    </source>
</evidence>
<keyword evidence="9" id="KW-0472">Membrane</keyword>
<dbReference type="GO" id="GO:0043842">
    <property type="term" value="F:Kdo transferase activity"/>
    <property type="evidence" value="ECO:0007669"/>
    <property type="project" value="UniProtKB-EC"/>
</dbReference>
<evidence type="ECO:0000256" key="1">
    <source>
        <dbReference type="ARBA" id="ARBA00004713"/>
    </source>
</evidence>
<feature type="active site" description="Proton acceptor" evidence="7">
    <location>
        <position position="66"/>
    </location>
</feature>
<dbReference type="AlphaFoldDB" id="A0A1G9ZIB7"/>